<keyword evidence="3" id="KW-1185">Reference proteome</keyword>
<comment type="caution">
    <text evidence="2">The sequence shown here is derived from an EMBL/GenBank/DDBJ whole genome shotgun (WGS) entry which is preliminary data.</text>
</comment>
<accession>A0A4S4BFP2</accession>
<feature type="transmembrane region" description="Helical" evidence="1">
    <location>
        <begin position="130"/>
        <end position="150"/>
    </location>
</feature>
<dbReference type="GO" id="GO:0008643">
    <property type="term" value="P:carbohydrate transport"/>
    <property type="evidence" value="ECO:0007669"/>
    <property type="project" value="InterPro"/>
</dbReference>
<feature type="transmembrane region" description="Helical" evidence="1">
    <location>
        <begin position="203"/>
        <end position="225"/>
    </location>
</feature>
<feature type="transmembrane region" description="Helical" evidence="1">
    <location>
        <begin position="28"/>
        <end position="53"/>
    </location>
</feature>
<name>A0A4S4BFP2_9BACL</name>
<dbReference type="PANTHER" id="PTHR11328:SF24">
    <property type="entry name" value="MAJOR FACILITATOR SUPERFAMILY (MFS) PROFILE DOMAIN-CONTAINING PROTEIN"/>
    <property type="match status" value="1"/>
</dbReference>
<dbReference type="GO" id="GO:0005886">
    <property type="term" value="C:plasma membrane"/>
    <property type="evidence" value="ECO:0007669"/>
    <property type="project" value="TreeGrafter"/>
</dbReference>
<keyword evidence="1" id="KW-1133">Transmembrane helix</keyword>
<dbReference type="EMBL" id="SSOB01000066">
    <property type="protein sequence ID" value="THF72938.1"/>
    <property type="molecule type" value="Genomic_DNA"/>
</dbReference>
<feature type="transmembrane region" description="Helical" evidence="1">
    <location>
        <begin position="257"/>
        <end position="274"/>
    </location>
</feature>
<evidence type="ECO:0000313" key="3">
    <source>
        <dbReference type="Proteomes" id="UP000310636"/>
    </source>
</evidence>
<dbReference type="Gene3D" id="1.20.1250.20">
    <property type="entry name" value="MFS general substrate transporter like domains"/>
    <property type="match status" value="2"/>
</dbReference>
<evidence type="ECO:0000256" key="1">
    <source>
        <dbReference type="SAM" id="Phobius"/>
    </source>
</evidence>
<dbReference type="Proteomes" id="UP000310636">
    <property type="component" value="Unassembled WGS sequence"/>
</dbReference>
<feature type="transmembrane region" description="Helical" evidence="1">
    <location>
        <begin position="294"/>
        <end position="315"/>
    </location>
</feature>
<feature type="transmembrane region" description="Helical" evidence="1">
    <location>
        <begin position="102"/>
        <end position="124"/>
    </location>
</feature>
<feature type="transmembrane region" description="Helical" evidence="1">
    <location>
        <begin position="356"/>
        <end position="374"/>
    </location>
</feature>
<dbReference type="Pfam" id="PF13347">
    <property type="entry name" value="MFS_2"/>
    <property type="match status" value="1"/>
</dbReference>
<dbReference type="SUPFAM" id="SSF103473">
    <property type="entry name" value="MFS general substrate transporter"/>
    <property type="match status" value="1"/>
</dbReference>
<evidence type="ECO:0000313" key="2">
    <source>
        <dbReference type="EMBL" id="THF72938.1"/>
    </source>
</evidence>
<dbReference type="GO" id="GO:0015293">
    <property type="term" value="F:symporter activity"/>
    <property type="evidence" value="ECO:0007669"/>
    <property type="project" value="InterPro"/>
</dbReference>
<feature type="transmembrane region" description="Helical" evidence="1">
    <location>
        <begin position="171"/>
        <end position="197"/>
    </location>
</feature>
<dbReference type="PANTHER" id="PTHR11328">
    <property type="entry name" value="MAJOR FACILITATOR SUPERFAMILY DOMAIN-CONTAINING PROTEIN"/>
    <property type="match status" value="1"/>
</dbReference>
<feature type="transmembrane region" description="Helical" evidence="1">
    <location>
        <begin position="442"/>
        <end position="465"/>
    </location>
</feature>
<dbReference type="InterPro" id="IPR039672">
    <property type="entry name" value="MFS_2"/>
</dbReference>
<gene>
    <name evidence="2" type="ORF">E6C55_31215</name>
</gene>
<proteinExistence type="predicted"/>
<dbReference type="AlphaFoldDB" id="A0A4S4BFP2"/>
<reference evidence="2 3" key="1">
    <citation type="submission" date="2019-04" db="EMBL/GenBank/DDBJ databases">
        <title>Cohnella sp. nov. isolated from preserved vegetables.</title>
        <authorList>
            <person name="Lin S.-Y."/>
            <person name="Hung M.-H."/>
            <person name="Young C.-C."/>
        </authorList>
    </citation>
    <scope>NUCLEOTIDE SEQUENCE [LARGE SCALE GENOMIC DNA]</scope>
    <source>
        <strain evidence="2 3">CC-MHH1044</strain>
    </source>
</reference>
<organism evidence="2 3">
    <name type="scientific">Cohnella fermenti</name>
    <dbReference type="NCBI Taxonomy" id="2565925"/>
    <lineage>
        <taxon>Bacteria</taxon>
        <taxon>Bacillati</taxon>
        <taxon>Bacillota</taxon>
        <taxon>Bacilli</taxon>
        <taxon>Bacillales</taxon>
        <taxon>Paenibacillaceae</taxon>
        <taxon>Cohnella</taxon>
    </lineage>
</organism>
<keyword evidence="1" id="KW-0812">Transmembrane</keyword>
<sequence length="488" mass="53897">MNIMKPLLRKKAMDSRIASSDTTAKESWLGYLIGPTGALLLNAVLASYLNVYYTDVLGLTSLGGGAFLIIFPILSKIVSAIANFIMGYIIDRTRSKQGKARPWLLIAAPLMTLSGILLFLIPNAEPKVQAIWIVFSYNLYYAFAFTIYNLSHNLMVPLSTRDSLQRGKLSVFSQVSTIMMSGIIVALIFPMAILPVIGVDKQLWSVVMSVISIAALPLTLLEYYYTKERVTAEAAEDEAKPSIPFGKQLKAILKDKYMMIILSYFLIYTFATSLKNLSLIYYCNYVLGTYNDGITQTLISAIGGIPMGIGILVVWPLAKRFGKRNVTLAGFVLVAVGSVVCWVFPTSLTIVLVGQFIKNMGLLPSAYIFMALFADTLDHLEWKERFRSDGIAMSIYTTIAVSMIGICTGVFNGMLSSAGYVAPYYGSSGELVTAQSNAVQQMITFSFTGFETITSIVLLVLLAFLNVERHLDRKQQEIKSRREETLHA</sequence>
<feature type="transmembrane region" description="Helical" evidence="1">
    <location>
        <begin position="65"/>
        <end position="90"/>
    </location>
</feature>
<dbReference type="InterPro" id="IPR036259">
    <property type="entry name" value="MFS_trans_sf"/>
</dbReference>
<dbReference type="OrthoDB" id="9764596at2"/>
<protein>
    <submittedName>
        <fullName evidence="2">MFS transporter</fullName>
    </submittedName>
</protein>
<feature type="transmembrane region" description="Helical" evidence="1">
    <location>
        <begin position="395"/>
        <end position="422"/>
    </location>
</feature>
<feature type="transmembrane region" description="Helical" evidence="1">
    <location>
        <begin position="327"/>
        <end position="350"/>
    </location>
</feature>
<keyword evidence="1" id="KW-0472">Membrane</keyword>